<dbReference type="InterPro" id="IPR050659">
    <property type="entry name" value="Peptidase_M24B"/>
</dbReference>
<dbReference type="PANTHER" id="PTHR46112:SF3">
    <property type="entry name" value="AMINOPEPTIDASE YPDF"/>
    <property type="match status" value="1"/>
</dbReference>
<evidence type="ECO:0000313" key="2">
    <source>
        <dbReference type="EMBL" id="MBB5263899.1"/>
    </source>
</evidence>
<evidence type="ECO:0000313" key="3">
    <source>
        <dbReference type="Proteomes" id="UP000543642"/>
    </source>
</evidence>
<keyword evidence="2" id="KW-0378">Hydrolase</keyword>
<feature type="domain" description="Peptidase M24" evidence="1">
    <location>
        <begin position="149"/>
        <end position="371"/>
    </location>
</feature>
<keyword evidence="3" id="KW-1185">Reference proteome</keyword>
<dbReference type="SUPFAM" id="SSF55920">
    <property type="entry name" value="Creatinase/aminopeptidase"/>
    <property type="match status" value="1"/>
</dbReference>
<dbReference type="Pfam" id="PF00557">
    <property type="entry name" value="Peptidase_M24"/>
    <property type="match status" value="1"/>
</dbReference>
<dbReference type="InterPro" id="IPR000994">
    <property type="entry name" value="Pept_M24"/>
</dbReference>
<sequence>MEISKAQTILRQWGLDGWLFTDFHGHDFITREFLNLGDRTCTRRLFYYIPASGSPQKILSAIEPLLLDHLPGEKHLYKGIAQQKQILSRILLPGLKVACQYSPGGNVPTISSMDAELLEYLKSFHISPVSSANLIQNFGAVLTPEQIESHRQAGVIIHRILDRTFSWIRESLNAGHEIDEWMLLKQMENFIKEEPIYMDSPPFFGIDEHGCDPGYEPTPATAKTICEGSRLIIDIAGRLPEDDAVYYDISWCMNVGPNIDPEYDRLFHIVNDARHQAVDYIRCHLEQNMPVHGCDVDAFVQSILKKEGLANYIMHRTGHNIGHECHGMGANLDDYETHDDRCLLPGTMFSVEPGVYTERYGVRLEFDVHITPDKRLEIYGPIQDEILII</sequence>
<comment type="caution">
    <text evidence="2">The sequence shown here is derived from an EMBL/GenBank/DDBJ whole genome shotgun (WGS) entry which is preliminary data.</text>
</comment>
<dbReference type="PANTHER" id="PTHR46112">
    <property type="entry name" value="AMINOPEPTIDASE"/>
    <property type="match status" value="1"/>
</dbReference>
<proteinExistence type="predicted"/>
<dbReference type="InterPro" id="IPR036005">
    <property type="entry name" value="Creatinase/aminopeptidase-like"/>
</dbReference>
<keyword evidence="2" id="KW-0031">Aminopeptidase</keyword>
<reference evidence="2 3" key="1">
    <citation type="submission" date="2020-08" db="EMBL/GenBank/DDBJ databases">
        <title>Genomic Encyclopedia of Type Strains, Phase IV (KMG-IV): sequencing the most valuable type-strain genomes for metagenomic binning, comparative biology and taxonomic classification.</title>
        <authorList>
            <person name="Goeker M."/>
        </authorList>
    </citation>
    <scope>NUCLEOTIDE SEQUENCE [LARGE SCALE GENOMIC DNA]</scope>
    <source>
        <strain evidence="2 3">DSM 106146</strain>
    </source>
</reference>
<name>A0A7W8H8R6_9FIRM</name>
<accession>A0A7W8H8R6</accession>
<dbReference type="Proteomes" id="UP000543642">
    <property type="component" value="Unassembled WGS sequence"/>
</dbReference>
<keyword evidence="2" id="KW-0645">Protease</keyword>
<dbReference type="EMBL" id="JACHFW010000003">
    <property type="protein sequence ID" value="MBB5263899.1"/>
    <property type="molecule type" value="Genomic_DNA"/>
</dbReference>
<organism evidence="2 3">
    <name type="scientific">Catenibacillus scindens</name>
    <dbReference type="NCBI Taxonomy" id="673271"/>
    <lineage>
        <taxon>Bacteria</taxon>
        <taxon>Bacillati</taxon>
        <taxon>Bacillota</taxon>
        <taxon>Clostridia</taxon>
        <taxon>Lachnospirales</taxon>
        <taxon>Lachnospiraceae</taxon>
        <taxon>Catenibacillus</taxon>
    </lineage>
</organism>
<dbReference type="Gene3D" id="3.90.230.10">
    <property type="entry name" value="Creatinase/methionine aminopeptidase superfamily"/>
    <property type="match status" value="1"/>
</dbReference>
<protein>
    <submittedName>
        <fullName evidence="2">Xaa-Pro aminopeptidase</fullName>
    </submittedName>
</protein>
<dbReference type="GO" id="GO:0004177">
    <property type="term" value="F:aminopeptidase activity"/>
    <property type="evidence" value="ECO:0007669"/>
    <property type="project" value="UniProtKB-KW"/>
</dbReference>
<evidence type="ECO:0000259" key="1">
    <source>
        <dbReference type="Pfam" id="PF00557"/>
    </source>
</evidence>
<gene>
    <name evidence="2" type="ORF">HNP82_001004</name>
</gene>
<dbReference type="RefSeq" id="WP_183772144.1">
    <property type="nucleotide sequence ID" value="NZ_JACHFW010000003.1"/>
</dbReference>
<dbReference type="AlphaFoldDB" id="A0A7W8H8R6"/>